<proteinExistence type="inferred from homology"/>
<comment type="caution">
    <text evidence="4">The sequence shown here is derived from an EMBL/GenBank/DDBJ whole genome shotgun (WGS) entry which is preliminary data.</text>
</comment>
<dbReference type="RefSeq" id="WP_377763017.1">
    <property type="nucleotide sequence ID" value="NZ_JBHRXY010000017.1"/>
</dbReference>
<dbReference type="SUPFAM" id="SSF53335">
    <property type="entry name" value="S-adenosyl-L-methionine-dependent methyltransferases"/>
    <property type="match status" value="1"/>
</dbReference>
<organism evidence="4 5">
    <name type="scientific">Paracoccus angustae</name>
    <dbReference type="NCBI Taxonomy" id="1671480"/>
    <lineage>
        <taxon>Bacteria</taxon>
        <taxon>Pseudomonadati</taxon>
        <taxon>Pseudomonadota</taxon>
        <taxon>Alphaproteobacteria</taxon>
        <taxon>Rhodobacterales</taxon>
        <taxon>Paracoccaceae</taxon>
        <taxon>Paracoccus</taxon>
    </lineage>
</organism>
<dbReference type="Proteomes" id="UP001595539">
    <property type="component" value="Unassembled WGS sequence"/>
</dbReference>
<name>A0ABV7U791_9RHOB</name>
<comment type="similarity">
    <text evidence="1">Belongs to the N(4)/N(6)-methyltransferase family.</text>
</comment>
<accession>A0ABV7U791</accession>
<dbReference type="InterPro" id="IPR052916">
    <property type="entry name" value="Type-I_RE_MTase_Subunit"/>
</dbReference>
<dbReference type="Pfam" id="PF12161">
    <property type="entry name" value="HsdM_N"/>
    <property type="match status" value="1"/>
</dbReference>
<keyword evidence="2" id="KW-0680">Restriction system</keyword>
<evidence type="ECO:0000256" key="1">
    <source>
        <dbReference type="ARBA" id="ARBA00006594"/>
    </source>
</evidence>
<reference evidence="5" key="1">
    <citation type="journal article" date="2019" name="Int. J. Syst. Evol. Microbiol.">
        <title>The Global Catalogue of Microorganisms (GCM) 10K type strain sequencing project: providing services to taxonomists for standard genome sequencing and annotation.</title>
        <authorList>
            <consortium name="The Broad Institute Genomics Platform"/>
            <consortium name="The Broad Institute Genome Sequencing Center for Infectious Disease"/>
            <person name="Wu L."/>
            <person name="Ma J."/>
        </authorList>
    </citation>
    <scope>NUCLEOTIDE SEQUENCE [LARGE SCALE GENOMIC DNA]</scope>
    <source>
        <strain evidence="5">KCTC 42473</strain>
    </source>
</reference>
<dbReference type="PANTHER" id="PTHR42998:SF1">
    <property type="entry name" value="TYPE I RESTRICTION ENZYME HINDI METHYLASE SUBUNIT"/>
    <property type="match status" value="1"/>
</dbReference>
<keyword evidence="5" id="KW-1185">Reference proteome</keyword>
<dbReference type="EMBL" id="JBHRXY010000017">
    <property type="protein sequence ID" value="MFC3630939.1"/>
    <property type="molecule type" value="Genomic_DNA"/>
</dbReference>
<dbReference type="PANTHER" id="PTHR42998">
    <property type="entry name" value="TYPE I RESTRICTION ENZYME HINDVIIP M PROTEIN-RELATED"/>
    <property type="match status" value="1"/>
</dbReference>
<gene>
    <name evidence="4" type="ORF">ACFOM8_15965</name>
</gene>
<dbReference type="Gene3D" id="1.20.1260.30">
    <property type="match status" value="1"/>
</dbReference>
<dbReference type="InterPro" id="IPR038333">
    <property type="entry name" value="T1MK-like_N_sf"/>
</dbReference>
<evidence type="ECO:0000259" key="3">
    <source>
        <dbReference type="Pfam" id="PF12161"/>
    </source>
</evidence>
<sequence length="179" mass="19380">MGTAAFRPPLAAGFRPMAAIRSGKRLSPRGRFPIAATENGSDLGIESSLFKAADKLHGNIEPSDYKHVALDLIFLKHISDGFEAKRNDLLAEHPEGAEDPDEYLADNIFWVPPEARWSHLQASAKQPSIGKLIDEAMIAIEKVNPALNAVMLGELIGLISGIALGEGKDKARDLLGRVY</sequence>
<evidence type="ECO:0000313" key="4">
    <source>
        <dbReference type="EMBL" id="MFC3630939.1"/>
    </source>
</evidence>
<dbReference type="InterPro" id="IPR029063">
    <property type="entry name" value="SAM-dependent_MTases_sf"/>
</dbReference>
<dbReference type="InterPro" id="IPR022749">
    <property type="entry name" value="D12N6_MeTrfase_N"/>
</dbReference>
<evidence type="ECO:0000256" key="2">
    <source>
        <dbReference type="ARBA" id="ARBA00022747"/>
    </source>
</evidence>
<protein>
    <submittedName>
        <fullName evidence="4">Type I restriction-modification system subunit M N-terminal domain-containing protein</fullName>
    </submittedName>
</protein>
<evidence type="ECO:0000313" key="5">
    <source>
        <dbReference type="Proteomes" id="UP001595539"/>
    </source>
</evidence>
<feature type="domain" description="N6 adenine-specific DNA methyltransferase N-terminal" evidence="3">
    <location>
        <begin position="45"/>
        <end position="151"/>
    </location>
</feature>